<evidence type="ECO:0000313" key="7">
    <source>
        <dbReference type="Proteomes" id="UP001156614"/>
    </source>
</evidence>
<proteinExistence type="inferred from homology"/>
<dbReference type="CDD" id="cd00796">
    <property type="entry name" value="INT_Rci_Hp1_C"/>
    <property type="match status" value="1"/>
</dbReference>
<dbReference type="AlphaFoldDB" id="A0AAV5NAR8"/>
<evidence type="ECO:0000256" key="1">
    <source>
        <dbReference type="ARBA" id="ARBA00008857"/>
    </source>
</evidence>
<dbReference type="PANTHER" id="PTHR30349">
    <property type="entry name" value="PHAGE INTEGRASE-RELATED"/>
    <property type="match status" value="1"/>
</dbReference>
<dbReference type="InterPro" id="IPR050090">
    <property type="entry name" value="Tyrosine_recombinase_XerCD"/>
</dbReference>
<dbReference type="Gene3D" id="1.10.443.10">
    <property type="entry name" value="Intergrase catalytic core"/>
    <property type="match status" value="1"/>
</dbReference>
<accession>A0AAV5NAR8</accession>
<comment type="similarity">
    <text evidence="1">Belongs to the 'phage' integrase family.</text>
</comment>
<dbReference type="InterPro" id="IPR002104">
    <property type="entry name" value="Integrase_catalytic"/>
</dbReference>
<dbReference type="Proteomes" id="UP001156614">
    <property type="component" value="Unassembled WGS sequence"/>
</dbReference>
<dbReference type="PANTHER" id="PTHR30349:SF41">
    <property type="entry name" value="INTEGRASE_RECOMBINASE PROTEIN MJ0367-RELATED"/>
    <property type="match status" value="1"/>
</dbReference>
<comment type="caution">
    <text evidence="6">The sequence shown here is derived from an EMBL/GenBank/DDBJ whole genome shotgun (WGS) entry which is preliminary data.</text>
</comment>
<feature type="domain" description="Tyr recombinase" evidence="5">
    <location>
        <begin position="156"/>
        <end position="357"/>
    </location>
</feature>
<protein>
    <submittedName>
        <fullName evidence="6">Integrase</fullName>
    </submittedName>
</protein>
<dbReference type="PROSITE" id="PS51898">
    <property type="entry name" value="TYR_RECOMBINASE"/>
    <property type="match status" value="1"/>
</dbReference>
<dbReference type="InterPro" id="IPR013762">
    <property type="entry name" value="Integrase-like_cat_sf"/>
</dbReference>
<evidence type="ECO:0000256" key="2">
    <source>
        <dbReference type="ARBA" id="ARBA00022908"/>
    </source>
</evidence>
<sequence>MSLKIVNRHGTHRLYIRGTVSGQSISESTGTSDPVRAEEYRAKREAELWKEAVYGKRAVVTFAHAVGAYLEDCERSETTKFHLRRLLDHFGTTRLMEIAQPQVDEAYKAILRDGAQASPATKMRGVLTPLRAIMEFAAIRQWCERPAFSTPKIPKRRTNYLQPDEVDRLISSAAPHLRPLIIFLVGTGARLSEALELEWKDVDIRGKRAVVWQKQGNERRIDLPPRVIRALLTLGYRDGPVFRPRIRRPDALGVINDGYASKGRLSGGQIKSAWASACRKATLPGRIRVWTPIGSNTQKSAFVPEITPHDLRHTWATWHYCLHRDILRLKEDGGWATISIVTRYAKKMPDEYRKDVENWLSQAD</sequence>
<keyword evidence="3" id="KW-0238">DNA-binding</keyword>
<keyword evidence="4" id="KW-0233">DNA recombination</keyword>
<evidence type="ECO:0000256" key="4">
    <source>
        <dbReference type="ARBA" id="ARBA00023172"/>
    </source>
</evidence>
<evidence type="ECO:0000259" key="5">
    <source>
        <dbReference type="PROSITE" id="PS51898"/>
    </source>
</evidence>
<dbReference type="SUPFAM" id="SSF56349">
    <property type="entry name" value="DNA breaking-rejoining enzymes"/>
    <property type="match status" value="1"/>
</dbReference>
<name>A0AAV5NAR8_9PROT</name>
<organism evidence="6 7">
    <name type="scientific">Gluconobacter cerinus</name>
    <dbReference type="NCBI Taxonomy" id="38307"/>
    <lineage>
        <taxon>Bacteria</taxon>
        <taxon>Pseudomonadati</taxon>
        <taxon>Pseudomonadota</taxon>
        <taxon>Alphaproteobacteria</taxon>
        <taxon>Acetobacterales</taxon>
        <taxon>Acetobacteraceae</taxon>
        <taxon>Gluconobacter</taxon>
    </lineage>
</organism>
<dbReference type="GO" id="GO:0003677">
    <property type="term" value="F:DNA binding"/>
    <property type="evidence" value="ECO:0007669"/>
    <property type="project" value="UniProtKB-KW"/>
</dbReference>
<evidence type="ECO:0000313" key="6">
    <source>
        <dbReference type="EMBL" id="GLQ61587.1"/>
    </source>
</evidence>
<dbReference type="InterPro" id="IPR010998">
    <property type="entry name" value="Integrase_recombinase_N"/>
</dbReference>
<dbReference type="Gene3D" id="1.10.150.130">
    <property type="match status" value="1"/>
</dbReference>
<dbReference type="EMBL" id="BSNU01000001">
    <property type="protein sequence ID" value="GLQ61587.1"/>
    <property type="molecule type" value="Genomic_DNA"/>
</dbReference>
<dbReference type="GO" id="GO:0015074">
    <property type="term" value="P:DNA integration"/>
    <property type="evidence" value="ECO:0007669"/>
    <property type="project" value="UniProtKB-KW"/>
</dbReference>
<keyword evidence="7" id="KW-1185">Reference proteome</keyword>
<reference evidence="7" key="1">
    <citation type="journal article" date="2019" name="Int. J. Syst. Evol. Microbiol.">
        <title>The Global Catalogue of Microorganisms (GCM) 10K type strain sequencing project: providing services to taxonomists for standard genome sequencing and annotation.</title>
        <authorList>
            <consortium name="The Broad Institute Genomics Platform"/>
            <consortium name="The Broad Institute Genome Sequencing Center for Infectious Disease"/>
            <person name="Wu L."/>
            <person name="Ma J."/>
        </authorList>
    </citation>
    <scope>NUCLEOTIDE SEQUENCE [LARGE SCALE GENOMIC DNA]</scope>
    <source>
        <strain evidence="7">NBRC 3267</strain>
    </source>
</reference>
<dbReference type="RefSeq" id="WP_099212617.1">
    <property type="nucleotide sequence ID" value="NZ_BEWM01000003.1"/>
</dbReference>
<dbReference type="GO" id="GO:0006310">
    <property type="term" value="P:DNA recombination"/>
    <property type="evidence" value="ECO:0007669"/>
    <property type="project" value="UniProtKB-KW"/>
</dbReference>
<evidence type="ECO:0000256" key="3">
    <source>
        <dbReference type="ARBA" id="ARBA00023125"/>
    </source>
</evidence>
<keyword evidence="2" id="KW-0229">DNA integration</keyword>
<dbReference type="Pfam" id="PF00589">
    <property type="entry name" value="Phage_integrase"/>
    <property type="match status" value="1"/>
</dbReference>
<gene>
    <name evidence="6" type="ORF">GCM10007867_04320</name>
</gene>
<dbReference type="InterPro" id="IPR011010">
    <property type="entry name" value="DNA_brk_join_enz"/>
</dbReference>